<dbReference type="AlphaFoldDB" id="A0A0A2TYS0"/>
<reference evidence="2" key="2">
    <citation type="journal article" date="2015" name="Stand. Genomic Sci.">
        <title>High quality draft genome sequence of the moderately halophilic bacterium Pontibacillus yanchengensis Y32(T) and comparison among Pontibacillus genomes.</title>
        <authorList>
            <person name="Huang J."/>
            <person name="Qiao Z.X."/>
            <person name="Tang J.W."/>
            <person name="Wang G."/>
        </authorList>
    </citation>
    <scope>NUCLEOTIDE SEQUENCE [LARGE SCALE GENOMIC DNA]</scope>
    <source>
        <strain evidence="2">Y32</strain>
    </source>
</reference>
<dbReference type="Proteomes" id="UP000030147">
    <property type="component" value="Unassembled WGS sequence"/>
</dbReference>
<dbReference type="EMBL" id="AVBF01000003">
    <property type="protein sequence ID" value="KGP74390.1"/>
    <property type="molecule type" value="Genomic_DNA"/>
</dbReference>
<evidence type="ECO:0000313" key="3">
    <source>
        <dbReference type="Proteomes" id="UP000030147"/>
    </source>
</evidence>
<evidence type="ECO:0000313" key="2">
    <source>
        <dbReference type="EMBL" id="KGP74390.1"/>
    </source>
</evidence>
<sequence length="113" mass="12345">MKKIATTLMLVLILVACKNPNAPTNTVTGEVLGVDDSYISVNCSDEAKGNEQPQISMMYGCKVRITDDTTFSNGNMEDLSDDSKVKVKLTKKMDIDAQKKSSLNVTAKEIIIK</sequence>
<dbReference type="PROSITE" id="PS51257">
    <property type="entry name" value="PROKAR_LIPOPROTEIN"/>
    <property type="match status" value="1"/>
</dbReference>
<proteinExistence type="predicted"/>
<name>A0A0A2TYS0_9BACI</name>
<protein>
    <recommendedName>
        <fullName evidence="4">Lipoprotein</fullName>
    </recommendedName>
</protein>
<accession>A0A0A2TYS0</accession>
<feature type="signal peptide" evidence="1">
    <location>
        <begin position="1"/>
        <end position="22"/>
    </location>
</feature>
<organism evidence="2 3">
    <name type="scientific">Pontibacillus yanchengensis Y32</name>
    <dbReference type="NCBI Taxonomy" id="1385514"/>
    <lineage>
        <taxon>Bacteria</taxon>
        <taxon>Bacillati</taxon>
        <taxon>Bacillota</taxon>
        <taxon>Bacilli</taxon>
        <taxon>Bacillales</taxon>
        <taxon>Bacillaceae</taxon>
        <taxon>Pontibacillus</taxon>
    </lineage>
</organism>
<keyword evidence="3" id="KW-1185">Reference proteome</keyword>
<evidence type="ECO:0000256" key="1">
    <source>
        <dbReference type="SAM" id="SignalP"/>
    </source>
</evidence>
<comment type="caution">
    <text evidence="2">The sequence shown here is derived from an EMBL/GenBank/DDBJ whole genome shotgun (WGS) entry which is preliminary data.</text>
</comment>
<keyword evidence="1" id="KW-0732">Signal</keyword>
<gene>
    <name evidence="2" type="ORF">N782_15070</name>
</gene>
<reference evidence="2" key="1">
    <citation type="submission" date="2013-08" db="EMBL/GenBank/DDBJ databases">
        <title>Genome of Pontibacillus yanchengensis.</title>
        <authorList>
            <person name="Wang Q."/>
            <person name="Wang G."/>
        </authorList>
    </citation>
    <scope>NUCLEOTIDE SEQUENCE</scope>
    <source>
        <strain evidence="2">Y32</strain>
    </source>
</reference>
<feature type="chain" id="PRO_5001994505" description="Lipoprotein" evidence="1">
    <location>
        <begin position="23"/>
        <end position="113"/>
    </location>
</feature>
<evidence type="ECO:0008006" key="4">
    <source>
        <dbReference type="Google" id="ProtNLM"/>
    </source>
</evidence>